<evidence type="ECO:0000256" key="5">
    <source>
        <dbReference type="ARBA" id="ARBA00023136"/>
    </source>
</evidence>
<dbReference type="GO" id="GO:0012505">
    <property type="term" value="C:endomembrane system"/>
    <property type="evidence" value="ECO:0007669"/>
    <property type="project" value="UniProtKB-SubCell"/>
</dbReference>
<evidence type="ECO:0000259" key="7">
    <source>
        <dbReference type="PROSITE" id="PS50850"/>
    </source>
</evidence>
<evidence type="ECO:0000313" key="9">
    <source>
        <dbReference type="Proteomes" id="UP000435357"/>
    </source>
</evidence>
<evidence type="ECO:0000256" key="3">
    <source>
        <dbReference type="ARBA" id="ARBA00022692"/>
    </source>
</evidence>
<organism evidence="8 9">
    <name type="scientific">Salibacter halophilus</name>
    <dbReference type="NCBI Taxonomy" id="1803916"/>
    <lineage>
        <taxon>Bacteria</taxon>
        <taxon>Pseudomonadati</taxon>
        <taxon>Bacteroidota</taxon>
        <taxon>Flavobacteriia</taxon>
        <taxon>Flavobacteriales</taxon>
        <taxon>Salibacteraceae</taxon>
        <taxon>Salibacter</taxon>
    </lineage>
</organism>
<feature type="transmembrane region" description="Helical" evidence="6">
    <location>
        <begin position="61"/>
        <end position="81"/>
    </location>
</feature>
<feature type="transmembrane region" description="Helical" evidence="6">
    <location>
        <begin position="117"/>
        <end position="138"/>
    </location>
</feature>
<dbReference type="OrthoDB" id="9768783at2"/>
<dbReference type="InterPro" id="IPR036259">
    <property type="entry name" value="MFS_trans_sf"/>
</dbReference>
<feature type="transmembrane region" description="Helical" evidence="6">
    <location>
        <begin position="250"/>
        <end position="271"/>
    </location>
</feature>
<comment type="subcellular location">
    <subcellularLocation>
        <location evidence="1">Endomembrane system</location>
        <topology evidence="1">Multi-pass membrane protein</topology>
    </subcellularLocation>
</comment>
<keyword evidence="2" id="KW-0813">Transport</keyword>
<evidence type="ECO:0000256" key="2">
    <source>
        <dbReference type="ARBA" id="ARBA00022448"/>
    </source>
</evidence>
<feature type="domain" description="Major facilitator superfamily (MFS) profile" evidence="7">
    <location>
        <begin position="24"/>
        <end position="432"/>
    </location>
</feature>
<sequence>MAHYQYKPKVIKAWAFYDWANSVYSLVISTAIFPIYYNSVTTVNGSDQIEFLGATFTNTSLYSYALSTSFFLVALMSPLLSGVADFSGRKKSFLRRFCYVGAISCAGLFFFDDVDMIWLALLASILASVGFWGSQVFYNAYLPEIAPRRLQDKVSARGYSLGYLGSSLLLILCLALIEGHSFIGLEKSFATRLSFLLVGAWWALFAQITFRNLPEPVERKSIKWRTLTNGYRELRKFWIQLKKLGVLRKYLVAFFFFSMGVQTVILLASVFGQKALGLSTLQLISTILIIQFLGILGAVLFSKISEKIGNFKGLVLAIIIWLGICGAAFLLQRSDPNVAIKFYMLGGTVGLVMGGIQSLARSTYSKMLPEKGEHTTYFSFFDVTEKMAIVLGTFAYGFIEQMTGDMHYSALTLGVFFLLALLAMFYLKSSERISM</sequence>
<dbReference type="InterPro" id="IPR020846">
    <property type="entry name" value="MFS_dom"/>
</dbReference>
<keyword evidence="3 6" id="KW-0812">Transmembrane</keyword>
<feature type="transmembrane region" description="Helical" evidence="6">
    <location>
        <begin position="159"/>
        <end position="177"/>
    </location>
</feature>
<feature type="transmembrane region" description="Helical" evidence="6">
    <location>
        <begin position="16"/>
        <end position="37"/>
    </location>
</feature>
<dbReference type="Gene3D" id="1.20.1250.20">
    <property type="entry name" value="MFS general substrate transporter like domains"/>
    <property type="match status" value="1"/>
</dbReference>
<feature type="transmembrane region" description="Helical" evidence="6">
    <location>
        <begin position="377"/>
        <end position="396"/>
    </location>
</feature>
<dbReference type="AlphaFoldDB" id="A0A6N6MAZ0"/>
<feature type="transmembrane region" description="Helical" evidence="6">
    <location>
        <begin position="408"/>
        <end position="427"/>
    </location>
</feature>
<dbReference type="Pfam" id="PF11700">
    <property type="entry name" value="ATG22"/>
    <property type="match status" value="1"/>
</dbReference>
<name>A0A6N6MAZ0_9FLAO</name>
<dbReference type="GO" id="GO:0022857">
    <property type="term" value="F:transmembrane transporter activity"/>
    <property type="evidence" value="ECO:0007669"/>
    <property type="project" value="InterPro"/>
</dbReference>
<feature type="transmembrane region" description="Helical" evidence="6">
    <location>
        <begin position="338"/>
        <end position="356"/>
    </location>
</feature>
<dbReference type="PANTHER" id="PTHR23519:SF1">
    <property type="entry name" value="AUTOPHAGY-RELATED PROTEIN 22"/>
    <property type="match status" value="1"/>
</dbReference>
<accession>A0A6N6MAZ0</accession>
<gene>
    <name evidence="8" type="ORF">F3059_01420</name>
</gene>
<dbReference type="PROSITE" id="PS50850">
    <property type="entry name" value="MFS"/>
    <property type="match status" value="1"/>
</dbReference>
<evidence type="ECO:0000256" key="1">
    <source>
        <dbReference type="ARBA" id="ARBA00004127"/>
    </source>
</evidence>
<dbReference type="RefSeq" id="WP_151166147.1">
    <property type="nucleotide sequence ID" value="NZ_WACR01000001.1"/>
</dbReference>
<dbReference type="PANTHER" id="PTHR23519">
    <property type="entry name" value="AUTOPHAGY-RELATED PROTEIN 22"/>
    <property type="match status" value="1"/>
</dbReference>
<dbReference type="EMBL" id="WACR01000001">
    <property type="protein sequence ID" value="KAB1066159.1"/>
    <property type="molecule type" value="Genomic_DNA"/>
</dbReference>
<dbReference type="Proteomes" id="UP000435357">
    <property type="component" value="Unassembled WGS sequence"/>
</dbReference>
<keyword evidence="9" id="KW-1185">Reference proteome</keyword>
<dbReference type="InterPro" id="IPR024671">
    <property type="entry name" value="Atg22-like"/>
</dbReference>
<feature type="transmembrane region" description="Helical" evidence="6">
    <location>
        <begin position="189"/>
        <end position="210"/>
    </location>
</feature>
<dbReference type="InterPro" id="IPR050495">
    <property type="entry name" value="ATG22/LtaA_families"/>
</dbReference>
<protein>
    <submittedName>
        <fullName evidence="8">MFS transporter</fullName>
    </submittedName>
</protein>
<keyword evidence="5 6" id="KW-0472">Membrane</keyword>
<keyword evidence="4 6" id="KW-1133">Transmembrane helix</keyword>
<evidence type="ECO:0000313" key="8">
    <source>
        <dbReference type="EMBL" id="KAB1066159.1"/>
    </source>
</evidence>
<dbReference type="SUPFAM" id="SSF103473">
    <property type="entry name" value="MFS general substrate transporter"/>
    <property type="match status" value="1"/>
</dbReference>
<reference evidence="8 9" key="1">
    <citation type="submission" date="2019-09" db="EMBL/GenBank/DDBJ databases">
        <title>Genomes of Cryomorphaceae.</title>
        <authorList>
            <person name="Bowman J.P."/>
        </authorList>
    </citation>
    <scope>NUCLEOTIDE SEQUENCE [LARGE SCALE GENOMIC DNA]</scope>
    <source>
        <strain evidence="8 9">KCTC 52047</strain>
    </source>
</reference>
<comment type="caution">
    <text evidence="8">The sequence shown here is derived from an EMBL/GenBank/DDBJ whole genome shotgun (WGS) entry which is preliminary data.</text>
</comment>
<evidence type="ECO:0000256" key="4">
    <source>
        <dbReference type="ARBA" id="ARBA00022989"/>
    </source>
</evidence>
<feature type="transmembrane region" description="Helical" evidence="6">
    <location>
        <begin position="93"/>
        <end position="111"/>
    </location>
</feature>
<proteinExistence type="predicted"/>
<evidence type="ECO:0000256" key="6">
    <source>
        <dbReference type="SAM" id="Phobius"/>
    </source>
</evidence>
<feature type="transmembrane region" description="Helical" evidence="6">
    <location>
        <begin position="313"/>
        <end position="332"/>
    </location>
</feature>
<feature type="transmembrane region" description="Helical" evidence="6">
    <location>
        <begin position="283"/>
        <end position="301"/>
    </location>
</feature>